<dbReference type="GeneID" id="7843275"/>
<keyword evidence="2" id="KW-0812">Transmembrane</keyword>
<dbReference type="InParanoid" id="Q23LP8"/>
<evidence type="ECO:0000313" key="4">
    <source>
        <dbReference type="Proteomes" id="UP000009168"/>
    </source>
</evidence>
<protein>
    <submittedName>
        <fullName evidence="3">AMP-binding enzyme family protein</fullName>
    </submittedName>
</protein>
<dbReference type="KEGG" id="tet:TTHERM_01009980"/>
<feature type="region of interest" description="Disordered" evidence="1">
    <location>
        <begin position="257"/>
        <end position="276"/>
    </location>
</feature>
<keyword evidence="2" id="KW-1133">Transmembrane helix</keyword>
<dbReference type="HOGENOM" id="CLU_013044_1_0_1"/>
<dbReference type="Proteomes" id="UP000009168">
    <property type="component" value="Unassembled WGS sequence"/>
</dbReference>
<proteinExistence type="predicted"/>
<organism evidence="3 4">
    <name type="scientific">Tetrahymena thermophila (strain SB210)</name>
    <dbReference type="NCBI Taxonomy" id="312017"/>
    <lineage>
        <taxon>Eukaryota</taxon>
        <taxon>Sar</taxon>
        <taxon>Alveolata</taxon>
        <taxon>Ciliophora</taxon>
        <taxon>Intramacronucleata</taxon>
        <taxon>Oligohymenophorea</taxon>
        <taxon>Hymenostomatida</taxon>
        <taxon>Tetrahymenina</taxon>
        <taxon>Tetrahymenidae</taxon>
        <taxon>Tetrahymena</taxon>
    </lineage>
</organism>
<name>Q23LP8_TETTS</name>
<reference evidence="4" key="1">
    <citation type="journal article" date="2006" name="PLoS Biol.">
        <title>Macronuclear genome sequence of the ciliate Tetrahymena thermophila, a model eukaryote.</title>
        <authorList>
            <person name="Eisen J.A."/>
            <person name="Coyne R.S."/>
            <person name="Wu M."/>
            <person name="Wu D."/>
            <person name="Thiagarajan M."/>
            <person name="Wortman J.R."/>
            <person name="Badger J.H."/>
            <person name="Ren Q."/>
            <person name="Amedeo P."/>
            <person name="Jones K.M."/>
            <person name="Tallon L.J."/>
            <person name="Delcher A.L."/>
            <person name="Salzberg S.L."/>
            <person name="Silva J.C."/>
            <person name="Haas B.J."/>
            <person name="Majoros W.H."/>
            <person name="Farzad M."/>
            <person name="Carlton J.M."/>
            <person name="Smith R.K. Jr."/>
            <person name="Garg J."/>
            <person name="Pearlman R.E."/>
            <person name="Karrer K.M."/>
            <person name="Sun L."/>
            <person name="Manning G."/>
            <person name="Elde N.C."/>
            <person name="Turkewitz A.P."/>
            <person name="Asai D.J."/>
            <person name="Wilkes D.E."/>
            <person name="Wang Y."/>
            <person name="Cai H."/>
            <person name="Collins K."/>
            <person name="Stewart B.A."/>
            <person name="Lee S.R."/>
            <person name="Wilamowska K."/>
            <person name="Weinberg Z."/>
            <person name="Ruzzo W.L."/>
            <person name="Wloga D."/>
            <person name="Gaertig J."/>
            <person name="Frankel J."/>
            <person name="Tsao C.-C."/>
            <person name="Gorovsky M.A."/>
            <person name="Keeling P.J."/>
            <person name="Waller R.F."/>
            <person name="Patron N.J."/>
            <person name="Cherry J.M."/>
            <person name="Stover N.A."/>
            <person name="Krieger C.J."/>
            <person name="del Toro C."/>
            <person name="Ryder H.F."/>
            <person name="Williamson S.C."/>
            <person name="Barbeau R.A."/>
            <person name="Hamilton E.P."/>
            <person name="Orias E."/>
        </authorList>
    </citation>
    <scope>NUCLEOTIDE SEQUENCE [LARGE SCALE GENOMIC DNA]</scope>
    <source>
        <strain evidence="4">SB210</strain>
    </source>
</reference>
<keyword evidence="2" id="KW-0472">Membrane</keyword>
<dbReference type="OrthoDB" id="302623at2759"/>
<gene>
    <name evidence="3" type="ORF">TTHERM_01009980</name>
</gene>
<dbReference type="RefSeq" id="XP_001017707.2">
    <property type="nucleotide sequence ID" value="XM_001017707.2"/>
</dbReference>
<feature type="transmembrane region" description="Helical" evidence="2">
    <location>
        <begin position="30"/>
        <end position="48"/>
    </location>
</feature>
<accession>Q23LP8</accession>
<evidence type="ECO:0000256" key="1">
    <source>
        <dbReference type="SAM" id="MobiDB-lite"/>
    </source>
</evidence>
<sequence length="689" mass="80381">MNIFKLDLFSSEFYFSLGGQQYRKGTVQGIFLSIISAATIISYFSYLLNQLINNQIDPKFRSQSFLVNHRIEVSMNQDLMGFLFNYNQTFTMDQLEQKQNKTYLVYYAQFFTGDGGSQRLYNLDVVQCTNPNLKKYRCIDFSKISNETLVLDNSKNIFSQIQINIYGCHDLDSIKTTIPNNCASQQEIDDAINGAYGFVQLKLQVQQYNTTSKQMQTDYRRISTFLLSNQFIMTNIHAQKQETEVSSGLLFQTKETQSSPIQYDSQNQSYDRQQSLDSGLGPYNQISIQMDEIVQQFQIQFPTITEILALVNSVAAIVMIARFLGKFCSQKLITQDLFMLILSNLFQEKNEQILKHNKFIDQTNDVCFYQQNNNLENQDEILETQEKQNANNIFVPSFQTKFRDFVETSQMINSNSDVQYTVRKSETEEDQKESKENQITNALYAKPSNRRINQQNNLQNKHQFRLYKKSEILEKDNESPRQIFDQEKSTIYKNETLKQSQFYKSDFIIDSQSNDIVQKSVANKGFNSNVIAQKLKAINSSTLNKTIQNFIFKFKIFRRKQFEISKGIDSRSIKGIGQETMKHLDIFNLYKDIIFLKKAILMLLRRDQLAAIQLVGLTDDYLNIDLRDKSSKNDFDKNKKLSHFESQFLILQSEELQAEYIEIFLNKFKNDQDLNDVDARIISSIFKKK</sequence>
<evidence type="ECO:0000256" key="2">
    <source>
        <dbReference type="SAM" id="Phobius"/>
    </source>
</evidence>
<evidence type="ECO:0000313" key="3">
    <source>
        <dbReference type="EMBL" id="EAR97462.2"/>
    </source>
</evidence>
<keyword evidence="4" id="KW-1185">Reference proteome</keyword>
<dbReference type="AlphaFoldDB" id="Q23LP8"/>
<dbReference type="EMBL" id="GG662664">
    <property type="protein sequence ID" value="EAR97462.2"/>
    <property type="molecule type" value="Genomic_DNA"/>
</dbReference>